<feature type="domain" description="EamA" evidence="3">
    <location>
        <begin position="14"/>
        <end position="138"/>
    </location>
</feature>
<dbReference type="InterPro" id="IPR000620">
    <property type="entry name" value="EamA_dom"/>
</dbReference>
<sequence length="293" mass="31552">MNYLSTNTMSSRLQGIILLVVTAILLSTSGFVIKSIEWNPMAIAGARSAFAAVVIAIAFRHTKLRWNWVLVSGGLAYAIMLMTFVTAIKMTTVANAILLQYTSPVFVAILAAIFLNERPNRYDWLTIVLTVSGMVLFFQDKMSEGGFMGNILAIGSGVAMAVMTVCMRQQKDGSPSGAILLGNVLTFICGLPFMFDDSPGMEGWMALLALGCIQLGLAYVLYSIAIKLVSALEASIITMIEPILNPLWVFFILGETPGFWALIGGGVILTAIAVRYVVPALKPPNAMSQGHSK</sequence>
<evidence type="ECO:0000256" key="2">
    <source>
        <dbReference type="SAM" id="Phobius"/>
    </source>
</evidence>
<dbReference type="PANTHER" id="PTHR22911:SF79">
    <property type="entry name" value="MOBA-LIKE NTP TRANSFERASE DOMAIN-CONTAINING PROTEIN"/>
    <property type="match status" value="1"/>
</dbReference>
<keyword evidence="2" id="KW-0472">Membrane</keyword>
<feature type="transmembrane region" description="Helical" evidence="2">
    <location>
        <begin position="40"/>
        <end position="59"/>
    </location>
</feature>
<organism evidence="4">
    <name type="scientific">uncultured Sporomusa sp</name>
    <dbReference type="NCBI Taxonomy" id="307249"/>
    <lineage>
        <taxon>Bacteria</taxon>
        <taxon>Bacillati</taxon>
        <taxon>Bacillota</taxon>
        <taxon>Negativicutes</taxon>
        <taxon>Selenomonadales</taxon>
        <taxon>Sporomusaceae</taxon>
        <taxon>Sporomusa</taxon>
        <taxon>environmental samples</taxon>
    </lineage>
</organism>
<gene>
    <name evidence="4" type="ORF">KL86SPO_70190</name>
</gene>
<proteinExistence type="inferred from homology"/>
<feature type="transmembrane region" description="Helical" evidence="2">
    <location>
        <begin position="122"/>
        <end position="139"/>
    </location>
</feature>
<comment type="similarity">
    <text evidence="1">Belongs to the EamA transporter family.</text>
</comment>
<feature type="transmembrane region" description="Helical" evidence="2">
    <location>
        <begin position="145"/>
        <end position="166"/>
    </location>
</feature>
<feature type="transmembrane region" description="Helical" evidence="2">
    <location>
        <begin position="234"/>
        <end position="253"/>
    </location>
</feature>
<accession>A0A212M0J4</accession>
<dbReference type="GO" id="GO:0016020">
    <property type="term" value="C:membrane"/>
    <property type="evidence" value="ECO:0007669"/>
    <property type="project" value="InterPro"/>
</dbReference>
<feature type="transmembrane region" description="Helical" evidence="2">
    <location>
        <begin position="94"/>
        <end position="115"/>
    </location>
</feature>
<dbReference type="SUPFAM" id="SSF103481">
    <property type="entry name" value="Multidrug resistance efflux transporter EmrE"/>
    <property type="match status" value="2"/>
</dbReference>
<evidence type="ECO:0000313" key="4">
    <source>
        <dbReference type="EMBL" id="SCM83332.1"/>
    </source>
</evidence>
<feature type="transmembrane region" description="Helical" evidence="2">
    <location>
        <begin position="201"/>
        <end position="222"/>
    </location>
</feature>
<reference evidence="4" key="1">
    <citation type="submission" date="2016-08" db="EMBL/GenBank/DDBJ databases">
        <authorList>
            <person name="Seilhamer J.J."/>
        </authorList>
    </citation>
    <scope>NUCLEOTIDE SEQUENCE</scope>
    <source>
        <strain evidence="4">86</strain>
    </source>
</reference>
<feature type="transmembrane region" description="Helical" evidence="2">
    <location>
        <begin position="66"/>
        <end position="88"/>
    </location>
</feature>
<feature type="domain" description="EamA" evidence="3">
    <location>
        <begin position="148"/>
        <end position="274"/>
    </location>
</feature>
<dbReference type="Pfam" id="PF00892">
    <property type="entry name" value="EamA"/>
    <property type="match status" value="2"/>
</dbReference>
<dbReference type="PANTHER" id="PTHR22911">
    <property type="entry name" value="ACYL-MALONYL CONDENSING ENZYME-RELATED"/>
    <property type="match status" value="1"/>
</dbReference>
<feature type="transmembrane region" description="Helical" evidence="2">
    <location>
        <begin position="178"/>
        <end position="195"/>
    </location>
</feature>
<evidence type="ECO:0000259" key="3">
    <source>
        <dbReference type="Pfam" id="PF00892"/>
    </source>
</evidence>
<dbReference type="Gene3D" id="1.10.3730.20">
    <property type="match status" value="1"/>
</dbReference>
<keyword evidence="2" id="KW-1133">Transmembrane helix</keyword>
<protein>
    <recommendedName>
        <fullName evidence="3">EamA domain-containing protein</fullName>
    </recommendedName>
</protein>
<feature type="transmembrane region" description="Helical" evidence="2">
    <location>
        <begin position="259"/>
        <end position="278"/>
    </location>
</feature>
<dbReference type="EMBL" id="FMJE01000007">
    <property type="protein sequence ID" value="SCM83332.1"/>
    <property type="molecule type" value="Genomic_DNA"/>
</dbReference>
<evidence type="ECO:0000256" key="1">
    <source>
        <dbReference type="ARBA" id="ARBA00007362"/>
    </source>
</evidence>
<dbReference type="AlphaFoldDB" id="A0A212M0J4"/>
<dbReference type="InterPro" id="IPR037185">
    <property type="entry name" value="EmrE-like"/>
</dbReference>
<dbReference type="RefSeq" id="WP_288185797.1">
    <property type="nucleotide sequence ID" value="NZ_LT608335.1"/>
</dbReference>
<keyword evidence="2" id="KW-0812">Transmembrane</keyword>
<name>A0A212M0J4_9FIRM</name>